<comment type="similarity">
    <text evidence="2">Belongs to the nitroreductase family.</text>
</comment>
<dbReference type="GO" id="GO:0046857">
    <property type="term" value="F:oxidoreductase activity, acting on other nitrogenous compounds as donors, with NAD or NADP as acceptor"/>
    <property type="evidence" value="ECO:0007669"/>
    <property type="project" value="TreeGrafter"/>
</dbReference>
<gene>
    <name evidence="8" type="ORF">BGM30_36140</name>
</gene>
<evidence type="ECO:0000256" key="6">
    <source>
        <dbReference type="ARBA" id="ARBA00023002"/>
    </source>
</evidence>
<dbReference type="Proteomes" id="UP000236321">
    <property type="component" value="Unassembled WGS sequence"/>
</dbReference>
<evidence type="ECO:0000256" key="4">
    <source>
        <dbReference type="ARBA" id="ARBA00022643"/>
    </source>
</evidence>
<evidence type="ECO:0000256" key="7">
    <source>
        <dbReference type="ARBA" id="ARBA00023027"/>
    </source>
</evidence>
<keyword evidence="4" id="KW-0288">FMN</keyword>
<dbReference type="Pfam" id="PF00881">
    <property type="entry name" value="Nitroreductase"/>
    <property type="match status" value="1"/>
</dbReference>
<evidence type="ECO:0000313" key="8">
    <source>
        <dbReference type="EMBL" id="GBD54521.1"/>
    </source>
</evidence>
<dbReference type="PANTHER" id="PTHR23026">
    <property type="entry name" value="NADPH NITROREDUCTASE"/>
    <property type="match status" value="1"/>
</dbReference>
<keyword evidence="3" id="KW-0285">Flavoprotein</keyword>
<comment type="cofactor">
    <cofactor evidence="1">
        <name>FMN</name>
        <dbReference type="ChEBI" id="CHEBI:58210"/>
    </cofactor>
</comment>
<dbReference type="Gene3D" id="3.40.109.10">
    <property type="entry name" value="NADH Oxidase"/>
    <property type="match status" value="1"/>
</dbReference>
<organism evidence="8 9">
    <name type="scientific">Microcystis aeruginosa NIES-298</name>
    <dbReference type="NCBI Taxonomy" id="449468"/>
    <lineage>
        <taxon>Bacteria</taxon>
        <taxon>Bacillati</taxon>
        <taxon>Cyanobacteriota</taxon>
        <taxon>Cyanophyceae</taxon>
        <taxon>Oscillatoriophycideae</taxon>
        <taxon>Chroococcales</taxon>
        <taxon>Microcystaceae</taxon>
        <taxon>Microcystis</taxon>
    </lineage>
</organism>
<name>A0A2H6BWG7_MICAE</name>
<dbReference type="RefSeq" id="WP_016515431.1">
    <property type="nucleotide sequence ID" value="NZ_BEIU01000029.1"/>
</dbReference>
<comment type="caution">
    <text evidence="8">The sequence shown here is derived from an EMBL/GenBank/DDBJ whole genome shotgun (WGS) entry which is preliminary data.</text>
</comment>
<dbReference type="GO" id="GO:0046256">
    <property type="term" value="P:2,4,6-trinitrotoluene catabolic process"/>
    <property type="evidence" value="ECO:0007669"/>
    <property type="project" value="TreeGrafter"/>
</dbReference>
<dbReference type="InterPro" id="IPR029479">
    <property type="entry name" value="Nitroreductase"/>
</dbReference>
<protein>
    <submittedName>
        <fullName evidence="8">Nitroreductase</fullName>
    </submittedName>
</protein>
<reference evidence="9" key="1">
    <citation type="submission" date="2017-12" db="EMBL/GenBank/DDBJ databases">
        <title>Improved Draft Genome Sequence of Microcystis aeruginosa NIES-298, a Microcystin-Producing Cyanobacterium from Lake Kasumigaura, Japan.</title>
        <authorList>
            <person name="Yamaguchi H."/>
            <person name="Suzuki S."/>
            <person name="Kawachi M."/>
        </authorList>
    </citation>
    <scope>NUCLEOTIDE SEQUENCE [LARGE SCALE GENOMIC DNA]</scope>
    <source>
        <strain evidence="9">NIES-298</strain>
    </source>
</reference>
<keyword evidence="6" id="KW-0560">Oxidoreductase</keyword>
<dbReference type="InterPro" id="IPR050627">
    <property type="entry name" value="Nitroreductase/BluB"/>
</dbReference>
<sequence length="215" mass="24569">MTIQPQEILEKLQWRYAVKKFDPSKKISEADWFILEESLRLAPSSYGLQPWKFIVVQDPKIRAALTPVSWNQTQVEDCSHYVVLATLTKIEVAYVEKFVAKIAQVRELDVASLENYKNLMVSDLVNGPRSAIVQWWSQRQSYIAMGMLMETAALLDIDACPLEGIEPAAYDRILQLEGSGYAAVAAVALGYRSLEDKYQLLKKVRFDRDDVIVWH</sequence>
<dbReference type="PANTHER" id="PTHR23026:SF125">
    <property type="entry name" value="OXYGEN-INSENSITIVE NAD(P)H NITROREDUCTASE"/>
    <property type="match status" value="1"/>
</dbReference>
<dbReference type="CDD" id="cd02149">
    <property type="entry name" value="NfsB-like"/>
    <property type="match status" value="1"/>
</dbReference>
<accession>A0A2H6BWG7</accession>
<keyword evidence="7" id="KW-0520">NAD</keyword>
<dbReference type="InterPro" id="IPR033878">
    <property type="entry name" value="NfsB-like"/>
</dbReference>
<dbReference type="InterPro" id="IPR000415">
    <property type="entry name" value="Nitroreductase-like"/>
</dbReference>
<keyword evidence="5" id="KW-0521">NADP</keyword>
<dbReference type="EMBL" id="BEYQ01000013">
    <property type="protein sequence ID" value="GBD54521.1"/>
    <property type="molecule type" value="Genomic_DNA"/>
</dbReference>
<dbReference type="GO" id="GO:0005829">
    <property type="term" value="C:cytosol"/>
    <property type="evidence" value="ECO:0007669"/>
    <property type="project" value="TreeGrafter"/>
</dbReference>
<dbReference type="SUPFAM" id="SSF55469">
    <property type="entry name" value="FMN-dependent nitroreductase-like"/>
    <property type="match status" value="1"/>
</dbReference>
<evidence type="ECO:0000256" key="3">
    <source>
        <dbReference type="ARBA" id="ARBA00022630"/>
    </source>
</evidence>
<evidence type="ECO:0000313" key="9">
    <source>
        <dbReference type="Proteomes" id="UP000236321"/>
    </source>
</evidence>
<proteinExistence type="inferred from homology"/>
<dbReference type="AlphaFoldDB" id="A0A2H6BWG7"/>
<evidence type="ECO:0000256" key="2">
    <source>
        <dbReference type="ARBA" id="ARBA00007118"/>
    </source>
</evidence>
<evidence type="ECO:0000256" key="5">
    <source>
        <dbReference type="ARBA" id="ARBA00022857"/>
    </source>
</evidence>
<evidence type="ECO:0000256" key="1">
    <source>
        <dbReference type="ARBA" id="ARBA00001917"/>
    </source>
</evidence>